<evidence type="ECO:0000256" key="4">
    <source>
        <dbReference type="ARBA" id="ARBA00022801"/>
    </source>
</evidence>
<dbReference type="SMART" id="SM00487">
    <property type="entry name" value="DEXDc"/>
    <property type="match status" value="1"/>
</dbReference>
<dbReference type="InterPro" id="IPR001650">
    <property type="entry name" value="Helicase_C-like"/>
</dbReference>
<dbReference type="InterPro" id="IPR004576">
    <property type="entry name" value="Mfd"/>
</dbReference>
<feature type="domain" description="Helicase ATP-binding" evidence="10">
    <location>
        <begin position="575"/>
        <end position="736"/>
    </location>
</feature>
<dbReference type="CDD" id="cd17991">
    <property type="entry name" value="DEXHc_TRCF"/>
    <property type="match status" value="1"/>
</dbReference>
<dbReference type="PROSITE" id="PS51192">
    <property type="entry name" value="HELICASE_ATP_BIND_1"/>
    <property type="match status" value="1"/>
</dbReference>
<dbReference type="InterPro" id="IPR003711">
    <property type="entry name" value="CarD-like/TRCF_RID"/>
</dbReference>
<dbReference type="InterPro" id="IPR005118">
    <property type="entry name" value="TRCF_C"/>
</dbReference>
<dbReference type="InterPro" id="IPR036101">
    <property type="entry name" value="CarD-like/TRCF_RID_sf"/>
</dbReference>
<dbReference type="EC" id="3.6.4.-" evidence="9"/>
<dbReference type="NCBIfam" id="TIGR00580">
    <property type="entry name" value="mfd"/>
    <property type="match status" value="1"/>
</dbReference>
<dbReference type="PANTHER" id="PTHR47964">
    <property type="entry name" value="ATP-DEPENDENT DNA HELICASE HOMOLOG RECG, CHLOROPLASTIC"/>
    <property type="match status" value="1"/>
</dbReference>
<dbReference type="InterPro" id="IPR014001">
    <property type="entry name" value="Helicase_ATP-bd"/>
</dbReference>
<comment type="similarity">
    <text evidence="9">In the N-terminal section; belongs to the UvrB family.</text>
</comment>
<name>A0ABY4KHW9_9FLAO</name>
<keyword evidence="4 9" id="KW-0378">Hydrolase</keyword>
<dbReference type="Gene3D" id="3.30.2060.10">
    <property type="entry name" value="Penicillin-binding protein 1b domain"/>
    <property type="match status" value="1"/>
</dbReference>
<dbReference type="HAMAP" id="MF_00969">
    <property type="entry name" value="TRCF"/>
    <property type="match status" value="1"/>
</dbReference>
<organism evidence="12 13">
    <name type="scientific">Flavobacterium azooxidireducens</name>
    <dbReference type="NCBI Taxonomy" id="1871076"/>
    <lineage>
        <taxon>Bacteria</taxon>
        <taxon>Pseudomonadati</taxon>
        <taxon>Bacteroidota</taxon>
        <taxon>Flavobacteriia</taxon>
        <taxon>Flavobacteriales</taxon>
        <taxon>Flavobacteriaceae</taxon>
        <taxon>Flavobacterium</taxon>
    </lineage>
</organism>
<sequence>MNVSTISSAYNSSAKIIQLAENITVPENKIQIKGLIGSSLSFVIQTLFQKTELPFLLLFNDKEEAVYYLNDLENLINDQDVLFYPSSYRRPYQIEETDNANILLRAEVLNRINSRKKPSIIVTYPEALFEKVVTRKELDKNTLKVAVADQISIDFINEVLFEYNFKRVDFVSEPGEFSVRGGIIDVFSFSNDNPYRIEFFGNEVDSIRTFDVETQLSLEKQKKISIIPNVENKFLQENRESFLNYINPKTVLFVQETEMVLSQFDKLFDKATEAFGKLSGDIKHASPDELFINQSSFVKKALDFSIVEVGLKSIFKSEKTIEFLTKPQPSFNKQFDLLLNDLNENHFNGIKNYLFCSNENQANRFHDIFESIDEENHENIRKQYKTIVFPLFQGFIDEENQLACYTDHQIFERYHKFSIKNGYSKKQTITLKELTQLSVGDYVTHIDHGIGKFGGLQKIQVEGKMQEAIKLVYADNDIVYVSIHSLHKISKYNGKDGTPPKIYKLGSNAWKVLKQKTKARVKHIAFNLIQLYAKRRLEKGFACAPDSYLQKELESSFIYEDTPDQITATQDVKNDMERDRPMDRLVCGDVGFGKTEVAIRAAFKAVDNGKQVAILVPTTILAYQHYRTFTERLKDMPVTVNYLNRFRTAKQKSETLKGLAEGKVDIIIGTHQLVSKDVKFKELGLLIIDEEQKFGVNVKDKLKTISATVDTLTLTATPIPRTLQFSLMAARDLSVITTPPPNRYPIESHVVGFNEELIRDAISYEIQRNGQVFFINNRIENIKEVAGMIQRLVPDARVGIGHGQLDGKKLEELMLGFMNGDFDVLVATTIIESGLDVPNANTIFINNANNFGLSDLHQMRGRVGRSNKKAFCYFITPPQSVMTEDARKRINALTQFSELGSGFNIAMKDLEIRGAGDLLGGEQSGFINEIGFDTYQKIMNEAIEELKENEFKELYQEENDIETKEFVKDLQIDTDFELLFPDDYINSVNERLNLYNELGSVKDEEGLLAYEQKLIDRFGSLPKEAEALLNSIRIKWIATRLGIEKLIMKQGKMIGYFVGDQQSDYYQSSRFRKVLQFVQLHGNLCKMKEKETKSGLRLLLTFENVKSIRKALEFMELMGR</sequence>
<keyword evidence="2 9" id="KW-0547">Nucleotide-binding</keyword>
<keyword evidence="8 9" id="KW-0234">DNA repair</keyword>
<evidence type="ECO:0000256" key="7">
    <source>
        <dbReference type="ARBA" id="ARBA00023125"/>
    </source>
</evidence>
<evidence type="ECO:0000259" key="10">
    <source>
        <dbReference type="PROSITE" id="PS51192"/>
    </source>
</evidence>
<feature type="domain" description="Helicase C-terminal" evidence="11">
    <location>
        <begin position="745"/>
        <end position="911"/>
    </location>
</feature>
<evidence type="ECO:0000256" key="9">
    <source>
        <dbReference type="HAMAP-Rule" id="MF_00969"/>
    </source>
</evidence>
<dbReference type="SUPFAM" id="SSF52540">
    <property type="entry name" value="P-loop containing nucleoside triphosphate hydrolases"/>
    <property type="match status" value="3"/>
</dbReference>
<dbReference type="SUPFAM" id="SSF141259">
    <property type="entry name" value="CarD-like"/>
    <property type="match status" value="1"/>
</dbReference>
<comment type="function">
    <text evidence="9">Couples transcription and DNA repair by recognizing RNA polymerase (RNAP) stalled at DNA lesions. Mediates ATP-dependent release of RNAP and its truncated transcript from the DNA, and recruitment of nucleotide excision repair machinery to the damaged site.</text>
</comment>
<dbReference type="Proteomes" id="UP000830583">
    <property type="component" value="Chromosome"/>
</dbReference>
<dbReference type="Pfam" id="PF02559">
    <property type="entry name" value="CarD_TRCF_RID"/>
    <property type="match status" value="1"/>
</dbReference>
<dbReference type="Pfam" id="PF03461">
    <property type="entry name" value="TRCF"/>
    <property type="match status" value="1"/>
</dbReference>
<evidence type="ECO:0000256" key="1">
    <source>
        <dbReference type="ARBA" id="ARBA00022490"/>
    </source>
</evidence>
<keyword evidence="6 9" id="KW-0067">ATP-binding</keyword>
<dbReference type="Gene3D" id="2.40.10.170">
    <property type="match status" value="1"/>
</dbReference>
<keyword evidence="3 9" id="KW-0227">DNA damage</keyword>
<evidence type="ECO:0000256" key="2">
    <source>
        <dbReference type="ARBA" id="ARBA00022741"/>
    </source>
</evidence>
<dbReference type="SMART" id="SM00490">
    <property type="entry name" value="HELICc"/>
    <property type="match status" value="1"/>
</dbReference>
<dbReference type="InterPro" id="IPR041471">
    <property type="entry name" value="UvrB_inter"/>
</dbReference>
<dbReference type="PROSITE" id="PS51194">
    <property type="entry name" value="HELICASE_CTER"/>
    <property type="match status" value="1"/>
</dbReference>
<dbReference type="EMBL" id="CP096205">
    <property type="protein sequence ID" value="UPQ80420.1"/>
    <property type="molecule type" value="Genomic_DNA"/>
</dbReference>
<dbReference type="InterPro" id="IPR037235">
    <property type="entry name" value="TRCF-like_C_D7"/>
</dbReference>
<dbReference type="Gene3D" id="3.40.50.300">
    <property type="entry name" value="P-loop containing nucleotide triphosphate hydrolases"/>
    <property type="match status" value="2"/>
</dbReference>
<gene>
    <name evidence="9 12" type="primary">mfd</name>
    <name evidence="12" type="ORF">M0M57_06175</name>
</gene>
<dbReference type="SUPFAM" id="SSF143517">
    <property type="entry name" value="TRCF domain-like"/>
    <property type="match status" value="1"/>
</dbReference>
<evidence type="ECO:0000256" key="6">
    <source>
        <dbReference type="ARBA" id="ARBA00022840"/>
    </source>
</evidence>
<evidence type="ECO:0000256" key="8">
    <source>
        <dbReference type="ARBA" id="ARBA00023204"/>
    </source>
</evidence>
<dbReference type="Gene3D" id="3.90.1150.50">
    <property type="entry name" value="Transcription-repair-coupling factor, D7 domain"/>
    <property type="match status" value="1"/>
</dbReference>
<keyword evidence="13" id="KW-1185">Reference proteome</keyword>
<keyword evidence="1 9" id="KW-0963">Cytoplasm</keyword>
<evidence type="ECO:0000256" key="3">
    <source>
        <dbReference type="ARBA" id="ARBA00022763"/>
    </source>
</evidence>
<keyword evidence="7 9" id="KW-0238">DNA-binding</keyword>
<protein>
    <recommendedName>
        <fullName evidence="9">Transcription-repair-coupling factor</fullName>
        <shortName evidence="9">TRCF</shortName>
        <ecNumber evidence="9">3.6.4.-</ecNumber>
    </recommendedName>
</protein>
<evidence type="ECO:0000256" key="5">
    <source>
        <dbReference type="ARBA" id="ARBA00022806"/>
    </source>
</evidence>
<comment type="subcellular location">
    <subcellularLocation>
        <location evidence="9">Cytoplasm</location>
    </subcellularLocation>
</comment>
<comment type="similarity">
    <text evidence="9">In the C-terminal section; belongs to the helicase family. RecG subfamily.</text>
</comment>
<evidence type="ECO:0000259" key="11">
    <source>
        <dbReference type="PROSITE" id="PS51194"/>
    </source>
</evidence>
<dbReference type="SMART" id="SM00982">
    <property type="entry name" value="TRCF"/>
    <property type="match status" value="1"/>
</dbReference>
<proteinExistence type="inferred from homology"/>
<reference evidence="12" key="1">
    <citation type="submission" date="2022-04" db="EMBL/GenBank/DDBJ databases">
        <title>Consumption of N2O by Flavobacterium azooxidireducens sp. nov. isolated from Decomposing Leaf Litter of Phragmites australis (Cav.).</title>
        <authorList>
            <person name="Behrendt U."/>
            <person name="Spanner T."/>
            <person name="Augustin J."/>
            <person name="Horn M.A."/>
            <person name="Kolb S."/>
            <person name="Ulrich A."/>
        </authorList>
    </citation>
    <scope>NUCLEOTIDE SEQUENCE</scope>
    <source>
        <strain evidence="12">IGB 4-14</strain>
    </source>
</reference>
<dbReference type="PANTHER" id="PTHR47964:SF1">
    <property type="entry name" value="ATP-DEPENDENT DNA HELICASE HOMOLOG RECG, CHLOROPLASTIC"/>
    <property type="match status" value="1"/>
</dbReference>
<dbReference type="Pfam" id="PF00270">
    <property type="entry name" value="DEAD"/>
    <property type="match status" value="1"/>
</dbReference>
<dbReference type="Pfam" id="PF17757">
    <property type="entry name" value="UvrB_inter"/>
    <property type="match status" value="1"/>
</dbReference>
<dbReference type="Pfam" id="PF00271">
    <property type="entry name" value="Helicase_C"/>
    <property type="match status" value="1"/>
</dbReference>
<evidence type="ECO:0000313" key="13">
    <source>
        <dbReference type="Proteomes" id="UP000830583"/>
    </source>
</evidence>
<dbReference type="InterPro" id="IPR047112">
    <property type="entry name" value="RecG/Mfd"/>
</dbReference>
<accession>A0ABY4KHW9</accession>
<keyword evidence="5" id="KW-0347">Helicase</keyword>
<dbReference type="InterPro" id="IPR027417">
    <property type="entry name" value="P-loop_NTPase"/>
</dbReference>
<evidence type="ECO:0000313" key="12">
    <source>
        <dbReference type="EMBL" id="UPQ80420.1"/>
    </source>
</evidence>
<dbReference type="InterPro" id="IPR011545">
    <property type="entry name" value="DEAD/DEAH_box_helicase_dom"/>
</dbReference>
<dbReference type="SMART" id="SM01058">
    <property type="entry name" value="CarD_TRCF"/>
    <property type="match status" value="1"/>
</dbReference>